<dbReference type="PANTHER" id="PTHR12872">
    <property type="entry name" value="ALPHA-N-ACETYLGLUCOSAMINIDASE"/>
    <property type="match status" value="1"/>
</dbReference>
<dbReference type="STRING" id="99883.ENSTNIP00000008825"/>
<evidence type="ECO:0000313" key="3">
    <source>
        <dbReference type="Ensembl" id="ENSTNIP00000008825.1"/>
    </source>
</evidence>
<reference evidence="2" key="2">
    <citation type="submission" date="2004-02" db="EMBL/GenBank/DDBJ databases">
        <authorList>
            <consortium name="Genoscope"/>
            <consortium name="Whitehead Institute Centre for Genome Research"/>
        </authorList>
    </citation>
    <scope>NUCLEOTIDE SEQUENCE</scope>
</reference>
<feature type="non-terminal residue" evidence="2">
    <location>
        <position position="1"/>
    </location>
</feature>
<gene>
    <name evidence="2" type="ORF">GSTENG00011520001</name>
</gene>
<feature type="domain" description="Alpha-N-acetylglucosaminidase tim-barrel" evidence="1">
    <location>
        <begin position="5"/>
        <end position="120"/>
    </location>
</feature>
<sequence length="121" mass="13660">LRFLSLQFKILEQMRSFGMTPVLPAFSGNVPKGILRLYPEARVTRLGPWSKFNCSFSCSYILDPRDPLFLRIGSLYLAQVVKQFGTNHIYNTDTFNEMTPPSSEPNYLSAVSRAVFAAMTA</sequence>
<dbReference type="EMBL" id="CAAE01013626">
    <property type="protein sequence ID" value="CAF95026.1"/>
    <property type="molecule type" value="Genomic_DNA"/>
</dbReference>
<evidence type="ECO:0000313" key="4">
    <source>
        <dbReference type="Proteomes" id="UP000007303"/>
    </source>
</evidence>
<protein>
    <submittedName>
        <fullName evidence="2">Chromosome undetermined SCAF13626, whole genome shotgun sequence</fullName>
    </submittedName>
</protein>
<reference evidence="3" key="3">
    <citation type="submission" date="2025-05" db="UniProtKB">
        <authorList>
            <consortium name="Ensembl"/>
        </authorList>
    </citation>
    <scope>IDENTIFICATION</scope>
</reference>
<dbReference type="InterPro" id="IPR007781">
    <property type="entry name" value="NAGLU"/>
</dbReference>
<organism evidence="2">
    <name type="scientific">Tetraodon nigroviridis</name>
    <name type="common">Spotted green pufferfish</name>
    <name type="synonym">Chelonodon nigroviridis</name>
    <dbReference type="NCBI Taxonomy" id="99883"/>
    <lineage>
        <taxon>Eukaryota</taxon>
        <taxon>Metazoa</taxon>
        <taxon>Chordata</taxon>
        <taxon>Craniata</taxon>
        <taxon>Vertebrata</taxon>
        <taxon>Euteleostomi</taxon>
        <taxon>Actinopterygii</taxon>
        <taxon>Neopterygii</taxon>
        <taxon>Teleostei</taxon>
        <taxon>Neoteleostei</taxon>
        <taxon>Acanthomorphata</taxon>
        <taxon>Eupercaria</taxon>
        <taxon>Tetraodontiformes</taxon>
        <taxon>Tetradontoidea</taxon>
        <taxon>Tetraodontidae</taxon>
        <taxon>Tetraodon</taxon>
    </lineage>
</organism>
<accession>Q4SWF6</accession>
<dbReference type="HOGENOM" id="CLU_2043561_0_0_1"/>
<dbReference type="Ensembl" id="ENSTNIT00000008995.1">
    <property type="protein sequence ID" value="ENSTNIP00000008825.1"/>
    <property type="gene ID" value="ENSTNIG00000006081.1"/>
</dbReference>
<dbReference type="Proteomes" id="UP000007303">
    <property type="component" value="Unassembled WGS sequence"/>
</dbReference>
<name>Q4SWF6_TETNG</name>
<evidence type="ECO:0000259" key="1">
    <source>
        <dbReference type="Pfam" id="PF05089"/>
    </source>
</evidence>
<proteinExistence type="predicted"/>
<feature type="non-terminal residue" evidence="2">
    <location>
        <position position="121"/>
    </location>
</feature>
<dbReference type="PANTHER" id="PTHR12872:SF1">
    <property type="entry name" value="ALPHA-N-ACETYLGLUCOSAMINIDASE"/>
    <property type="match status" value="1"/>
</dbReference>
<dbReference type="OrthoDB" id="64736at2759"/>
<dbReference type="AlphaFoldDB" id="Q4SWF6"/>
<evidence type="ECO:0000313" key="2">
    <source>
        <dbReference type="EMBL" id="CAF95026.1"/>
    </source>
</evidence>
<dbReference type="KEGG" id="tng:GSTEN00011520G001"/>
<dbReference type="GeneTree" id="ENSGT00390000005900"/>
<reference evidence="2 4" key="1">
    <citation type="journal article" date="2004" name="Nature">
        <title>Genome duplication in the teleost fish Tetraodon nigroviridis reveals the early vertebrate proto-karyotype.</title>
        <authorList>
            <person name="Jaillon O."/>
            <person name="Aury J.-M."/>
            <person name="Brunet F."/>
            <person name="Petit J.-L."/>
            <person name="Stange-Thomann N."/>
            <person name="Mauceli E."/>
            <person name="Bouneau L."/>
            <person name="Fischer C."/>
            <person name="Ozouf-Costaz C."/>
            <person name="Bernot A."/>
            <person name="Nicaud S."/>
            <person name="Jaffe D."/>
            <person name="Fisher S."/>
            <person name="Lutfalla G."/>
            <person name="Dossat C."/>
            <person name="Segurens B."/>
            <person name="Dasilva C."/>
            <person name="Salanoubat M."/>
            <person name="Levy M."/>
            <person name="Boudet N."/>
            <person name="Castellano S."/>
            <person name="Anthouard V."/>
            <person name="Jubin C."/>
            <person name="Castelli V."/>
            <person name="Katinka M."/>
            <person name="Vacherie B."/>
            <person name="Biemont C."/>
            <person name="Skalli Z."/>
            <person name="Cattolico L."/>
            <person name="Poulain J."/>
            <person name="De Berardinis V."/>
            <person name="Cruaud C."/>
            <person name="Duprat S."/>
            <person name="Brottier P."/>
            <person name="Coutanceau J.-P."/>
            <person name="Gouzy J."/>
            <person name="Parra G."/>
            <person name="Lardier G."/>
            <person name="Chapple C."/>
            <person name="McKernan K.J."/>
            <person name="McEwan P."/>
            <person name="Bosak S."/>
            <person name="Kellis M."/>
            <person name="Volff J.-N."/>
            <person name="Guigo R."/>
            <person name="Zody M.C."/>
            <person name="Mesirov J."/>
            <person name="Lindblad-Toh K."/>
            <person name="Birren B."/>
            <person name="Nusbaum C."/>
            <person name="Kahn D."/>
            <person name="Robinson-Rechavi M."/>
            <person name="Laudet V."/>
            <person name="Schachter V."/>
            <person name="Quetier F."/>
            <person name="Saurin W."/>
            <person name="Scarpelli C."/>
            <person name="Wincker P."/>
            <person name="Lander E.S."/>
            <person name="Weissenbach J."/>
            <person name="Roest Crollius H."/>
        </authorList>
    </citation>
    <scope>NUCLEOTIDE SEQUENCE [LARGE SCALE GENOMIC DNA]</scope>
</reference>
<dbReference type="Gene3D" id="3.20.20.80">
    <property type="entry name" value="Glycosidases"/>
    <property type="match status" value="1"/>
</dbReference>
<keyword evidence="4" id="KW-1185">Reference proteome</keyword>
<dbReference type="InterPro" id="IPR024733">
    <property type="entry name" value="NAGLU_tim-barrel"/>
</dbReference>
<dbReference type="Pfam" id="PF05089">
    <property type="entry name" value="NAGLU"/>
    <property type="match status" value="1"/>
</dbReference>